<keyword evidence="1" id="KW-0378">Hydrolase</keyword>
<keyword evidence="1" id="KW-0540">Nuclease</keyword>
<sequence>MKQLYSDYLVSEDNPLMYMSTKPVYYSRWSPACKDYSNDEIDSYRRKIDNIIKEMRRTSEFVGVAVDAHDFKYIAFKNHDDAVYFTLSVGSEFTRVYAWRTGLLFHITTND</sequence>
<keyword evidence="1" id="KW-0255">Endonuclease</keyword>
<evidence type="ECO:0000313" key="1">
    <source>
        <dbReference type="EMBL" id="QCG76164.1"/>
    </source>
</evidence>
<organism evidence="1 2">
    <name type="scientific">Pseudomonas phage vB_PaeM_PA5oct</name>
    <dbReference type="NCBI Taxonomy" id="2163605"/>
    <lineage>
        <taxon>Viruses</taxon>
        <taxon>Duplodnaviria</taxon>
        <taxon>Heunggongvirae</taxon>
        <taxon>Uroviricota</taxon>
        <taxon>Caudoviricetes</taxon>
        <taxon>Arenbergviridae</taxon>
        <taxon>Wroclawvirus</taxon>
        <taxon>Wroclawvirus PA5oct</taxon>
    </lineage>
</organism>
<proteinExistence type="predicted"/>
<gene>
    <name evidence="1" type="ORF">EST35_0283</name>
</gene>
<name>A0A4Y5JU58_9CAUD</name>
<evidence type="ECO:0000313" key="2">
    <source>
        <dbReference type="Proteomes" id="UP000316733"/>
    </source>
</evidence>
<dbReference type="Proteomes" id="UP000316733">
    <property type="component" value="Segment"/>
</dbReference>
<protein>
    <submittedName>
        <fullName evidence="1">Endonuclease III-like protein</fullName>
    </submittedName>
</protein>
<accession>A0A4Y5JU58</accession>
<keyword evidence="2" id="KW-1185">Reference proteome</keyword>
<reference evidence="2" key="1">
    <citation type="journal article" date="2020" name="bioRxiv">
        <title>Integrative omics analysis of Pseudomonas aeruginosa virus PA5oct highlights the molecular complexity of jumbo phages.</title>
        <authorList>
            <person name="Lood C."/>
            <person name="Danis-Wlodarczyk K."/>
            <person name="Blasdel B.G."/>
            <person name="Jang H.B."/>
            <person name="Vandenheuvel D."/>
            <person name="Briers Y."/>
            <person name="Noben J.-P."/>
            <person name="van Noort V."/>
            <person name="Drulis-Kawa Z."/>
            <person name="Lavigne R."/>
        </authorList>
    </citation>
    <scope>NUCLEOTIDE SEQUENCE [LARGE SCALE GENOMIC DNA]</scope>
</reference>
<dbReference type="EMBL" id="MK797984">
    <property type="protein sequence ID" value="QCG76164.1"/>
    <property type="molecule type" value="Genomic_DNA"/>
</dbReference>
<dbReference type="GO" id="GO:0004519">
    <property type="term" value="F:endonuclease activity"/>
    <property type="evidence" value="ECO:0007669"/>
    <property type="project" value="UniProtKB-KW"/>
</dbReference>